<evidence type="ECO:0000256" key="1">
    <source>
        <dbReference type="ARBA" id="ARBA00022536"/>
    </source>
</evidence>
<dbReference type="PROSITE" id="PS51234">
    <property type="entry name" value="TSP3"/>
    <property type="match status" value="1"/>
</dbReference>
<dbReference type="KEGG" id="bfo:118413002"/>
<accession>A0A9J7KYE3</accession>
<dbReference type="Pfam" id="PF02412">
    <property type="entry name" value="TSP_3"/>
    <property type="match status" value="5"/>
</dbReference>
<dbReference type="InterPro" id="IPR003367">
    <property type="entry name" value="Thrombospondin_3-like_rpt"/>
</dbReference>
<keyword evidence="9" id="KW-1185">Reference proteome</keyword>
<sequence>MLHQDNCPLDGNVGQTDGDGDGVGDDCDNCPTDINTDQQDTDGDGRGDACDQDSDEDGKEGYTITMTTAHCNSTPTRLILMEMVWETPATTALMFQTLISDADGYPDSLDNCIMVPNSDQLDTDNDGRGDECDDDDDNDTVLDDVDNCRLMPNANQTDFDGNGIGDVCTLDFDNDGVPDADDVCPANDVISRTDFRKYLTVNLGDPDSSNPPQWEFRNEGAEITQNLNSDPGIILGMTSFGSLDYRGTFFVNTQVDDDFVGFVFSYQSNSRFYLVCWKQAGDGAGGEAGLQLKLVDSTTGPGEDLASALWQAVKVQGQTKLLWEDPNKLGWSDQTAYRWELKHLPDIGLIRLKLYSGRQLMVDSGNVHDVSLRGGRVGVYCYSQQDVIWADLVTKCEDNVPADFSQM</sequence>
<dbReference type="AlphaFoldDB" id="A0A9J7KYE3"/>
<dbReference type="InterPro" id="IPR028974">
    <property type="entry name" value="TSP_type-3_rpt"/>
</dbReference>
<evidence type="ECO:0000313" key="10">
    <source>
        <dbReference type="RefSeq" id="XP_035671993.1"/>
    </source>
</evidence>
<dbReference type="InterPro" id="IPR017897">
    <property type="entry name" value="Thrombospondin_3_rpt"/>
</dbReference>
<dbReference type="GO" id="GO:0005509">
    <property type="term" value="F:calcium ion binding"/>
    <property type="evidence" value="ECO:0007669"/>
    <property type="project" value="UniProtKB-UniRule"/>
</dbReference>
<feature type="repeat" description="TSP type-3" evidence="6">
    <location>
        <begin position="121"/>
        <end position="156"/>
    </location>
</feature>
<evidence type="ECO:0000256" key="3">
    <source>
        <dbReference type="ARBA" id="ARBA00022737"/>
    </source>
</evidence>
<protein>
    <submittedName>
        <fullName evidence="10">Thrombospondin-3b-like</fullName>
    </submittedName>
</protein>
<name>A0A9J7KYE3_BRAFL</name>
<dbReference type="OrthoDB" id="14563at2759"/>
<dbReference type="PANTHER" id="PTHR10199:SF100">
    <property type="entry name" value="THROMBOSPONDIN, ISOFORM A"/>
    <property type="match status" value="1"/>
</dbReference>
<dbReference type="InterPro" id="IPR013320">
    <property type="entry name" value="ConA-like_dom_sf"/>
</dbReference>
<evidence type="ECO:0000256" key="2">
    <source>
        <dbReference type="ARBA" id="ARBA00022729"/>
    </source>
</evidence>
<feature type="region of interest" description="Disordered" evidence="7">
    <location>
        <begin position="29"/>
        <end position="59"/>
    </location>
</feature>
<feature type="compositionally biased region" description="Low complexity" evidence="7">
    <location>
        <begin position="29"/>
        <end position="38"/>
    </location>
</feature>
<feature type="region of interest" description="Disordered" evidence="7">
    <location>
        <begin position="1"/>
        <end position="20"/>
    </location>
</feature>
<evidence type="ECO:0000313" key="9">
    <source>
        <dbReference type="Proteomes" id="UP000001554"/>
    </source>
</evidence>
<dbReference type="SUPFAM" id="SSF49899">
    <property type="entry name" value="Concanavalin A-like lectins/glucanases"/>
    <property type="match status" value="1"/>
</dbReference>
<dbReference type="RefSeq" id="XP_035671993.1">
    <property type="nucleotide sequence ID" value="XM_035816100.1"/>
</dbReference>
<organism evidence="9 10">
    <name type="scientific">Branchiostoma floridae</name>
    <name type="common">Florida lancelet</name>
    <name type="synonym">Amphioxus</name>
    <dbReference type="NCBI Taxonomy" id="7739"/>
    <lineage>
        <taxon>Eukaryota</taxon>
        <taxon>Metazoa</taxon>
        <taxon>Chordata</taxon>
        <taxon>Cephalochordata</taxon>
        <taxon>Leptocardii</taxon>
        <taxon>Amphioxiformes</taxon>
        <taxon>Branchiostomatidae</taxon>
        <taxon>Branchiostoma</taxon>
    </lineage>
</organism>
<dbReference type="GeneID" id="118413002"/>
<reference evidence="9" key="1">
    <citation type="journal article" date="2020" name="Nat. Ecol. Evol.">
        <title>Deeply conserved synteny resolves early events in vertebrate evolution.</title>
        <authorList>
            <person name="Simakov O."/>
            <person name="Marletaz F."/>
            <person name="Yue J.X."/>
            <person name="O'Connell B."/>
            <person name="Jenkins J."/>
            <person name="Brandt A."/>
            <person name="Calef R."/>
            <person name="Tung C.H."/>
            <person name="Huang T.K."/>
            <person name="Schmutz J."/>
            <person name="Satoh N."/>
            <person name="Yu J.K."/>
            <person name="Putnam N.H."/>
            <person name="Green R.E."/>
            <person name="Rokhsar D.S."/>
        </authorList>
    </citation>
    <scope>NUCLEOTIDE SEQUENCE [LARGE SCALE GENOMIC DNA]</scope>
    <source>
        <strain evidence="9">S238N-H82</strain>
    </source>
</reference>
<evidence type="ECO:0000256" key="6">
    <source>
        <dbReference type="PROSITE-ProRule" id="PRU00634"/>
    </source>
</evidence>
<evidence type="ECO:0000256" key="5">
    <source>
        <dbReference type="ARBA" id="ARBA00023180"/>
    </source>
</evidence>
<dbReference type="PANTHER" id="PTHR10199">
    <property type="entry name" value="THROMBOSPONDIN"/>
    <property type="match status" value="1"/>
</dbReference>
<proteinExistence type="predicted"/>
<dbReference type="Gene3D" id="4.10.1080.10">
    <property type="entry name" value="TSP type-3 repeat"/>
    <property type="match status" value="2"/>
</dbReference>
<evidence type="ECO:0000256" key="4">
    <source>
        <dbReference type="ARBA" id="ARBA00022837"/>
    </source>
</evidence>
<keyword evidence="3" id="KW-0677">Repeat</keyword>
<keyword evidence="4 6" id="KW-0106">Calcium</keyword>
<dbReference type="GO" id="GO:0007155">
    <property type="term" value="P:cell adhesion"/>
    <property type="evidence" value="ECO:0007669"/>
    <property type="project" value="InterPro"/>
</dbReference>
<dbReference type="InterPro" id="IPR008859">
    <property type="entry name" value="Thrombospondin_C"/>
</dbReference>
<dbReference type="Gene3D" id="2.60.120.200">
    <property type="match status" value="1"/>
</dbReference>
<dbReference type="OMA" id="DDVCPAN"/>
<feature type="region of interest" description="Disordered" evidence="7">
    <location>
        <begin position="117"/>
        <end position="136"/>
    </location>
</feature>
<gene>
    <name evidence="10" type="primary">LOC118413002</name>
</gene>
<keyword evidence="1" id="KW-0245">EGF-like domain</keyword>
<dbReference type="PROSITE" id="PS51236">
    <property type="entry name" value="TSP_CTER"/>
    <property type="match status" value="1"/>
</dbReference>
<dbReference type="Pfam" id="PF05735">
    <property type="entry name" value="TSP_C"/>
    <property type="match status" value="1"/>
</dbReference>
<dbReference type="GO" id="GO:0005576">
    <property type="term" value="C:extracellular region"/>
    <property type="evidence" value="ECO:0007669"/>
    <property type="project" value="InterPro"/>
</dbReference>
<keyword evidence="2" id="KW-0732">Signal</keyword>
<dbReference type="SUPFAM" id="SSF103647">
    <property type="entry name" value="TSP type-3 repeat"/>
    <property type="match status" value="2"/>
</dbReference>
<evidence type="ECO:0000256" key="7">
    <source>
        <dbReference type="SAM" id="MobiDB-lite"/>
    </source>
</evidence>
<reference evidence="10" key="2">
    <citation type="submission" date="2025-08" db="UniProtKB">
        <authorList>
            <consortium name="RefSeq"/>
        </authorList>
    </citation>
    <scope>IDENTIFICATION</scope>
    <source>
        <strain evidence="10">S238N-H82</strain>
        <tissue evidence="10">Testes</tissue>
    </source>
</reference>
<dbReference type="FunFam" id="4.10.1080.10:FF:000001">
    <property type="entry name" value="Thrombospondin 3"/>
    <property type="match status" value="1"/>
</dbReference>
<evidence type="ECO:0000259" key="8">
    <source>
        <dbReference type="PROSITE" id="PS51236"/>
    </source>
</evidence>
<dbReference type="Proteomes" id="UP000001554">
    <property type="component" value="Chromosome 4"/>
</dbReference>
<feature type="domain" description="TSP C-terminal" evidence="8">
    <location>
        <begin position="196"/>
        <end position="401"/>
    </location>
</feature>
<dbReference type="FunFam" id="2.60.120.200:FF:000002">
    <property type="entry name" value="Thrombospondin 3"/>
    <property type="match status" value="1"/>
</dbReference>
<keyword evidence="5" id="KW-0325">Glycoprotein</keyword>